<dbReference type="EMBL" id="SJKD01000005">
    <property type="protein sequence ID" value="TCC47487.1"/>
    <property type="molecule type" value="Genomic_DNA"/>
</dbReference>
<evidence type="ECO:0000259" key="2">
    <source>
        <dbReference type="Pfam" id="PF08241"/>
    </source>
</evidence>
<keyword evidence="1 3" id="KW-0808">Transferase</keyword>
<sequence>MTDALPAQYVTGTSRAAIEQALVAAGKDLDGLEAADLALLEDYHTGGRLVTGQLVDLVELTPDSEILDAGTGIGGTARYLAARFGCAVTAVDLSKEYCDTARWLNGLVGLDDRIVVRRADVTALPFDDSSFDVVFSQHVQMNVAAKDRLYQEARRVLRPGGQLAVWDIAAGDGRELDYPLPWADVPEHTHLSTPAALRTAIESAGFTVDHWTELTEQVGAMMRAMQSLPPSPLGLHAFVPNFRERVKNLTEGLSDGRLRAIQAVATAR</sequence>
<dbReference type="PANTHER" id="PTHR44068:SF11">
    <property type="entry name" value="GERANYL DIPHOSPHATE 2-C-METHYLTRANSFERASE"/>
    <property type="match status" value="1"/>
</dbReference>
<dbReference type="AlphaFoldDB" id="A0A4R0JM90"/>
<dbReference type="Proteomes" id="UP000293342">
    <property type="component" value="Unassembled WGS sequence"/>
</dbReference>
<organism evidence="3 4">
    <name type="scientific">Kribbella capetownensis</name>
    <dbReference type="NCBI Taxonomy" id="1572659"/>
    <lineage>
        <taxon>Bacteria</taxon>
        <taxon>Bacillati</taxon>
        <taxon>Actinomycetota</taxon>
        <taxon>Actinomycetes</taxon>
        <taxon>Propionibacteriales</taxon>
        <taxon>Kribbellaceae</taxon>
        <taxon>Kribbella</taxon>
    </lineage>
</organism>
<dbReference type="Gene3D" id="3.40.50.150">
    <property type="entry name" value="Vaccinia Virus protein VP39"/>
    <property type="match status" value="1"/>
</dbReference>
<comment type="caution">
    <text evidence="3">The sequence shown here is derived from an EMBL/GenBank/DDBJ whole genome shotgun (WGS) entry which is preliminary data.</text>
</comment>
<keyword evidence="4" id="KW-1185">Reference proteome</keyword>
<dbReference type="SUPFAM" id="SSF53335">
    <property type="entry name" value="S-adenosyl-L-methionine-dependent methyltransferases"/>
    <property type="match status" value="1"/>
</dbReference>
<dbReference type="InterPro" id="IPR029063">
    <property type="entry name" value="SAM-dependent_MTases_sf"/>
</dbReference>
<reference evidence="3 4" key="1">
    <citation type="submission" date="2019-02" db="EMBL/GenBank/DDBJ databases">
        <title>Kribbella capetownensis sp. nov. and Kribbella speibonae sp. nov., isolated from soil.</title>
        <authorList>
            <person name="Curtis S.M."/>
            <person name="Norton I."/>
            <person name="Everest G.J."/>
            <person name="Meyers P.R."/>
        </authorList>
    </citation>
    <scope>NUCLEOTIDE SEQUENCE [LARGE SCALE GENOMIC DNA]</scope>
    <source>
        <strain evidence="3 4">YM53</strain>
    </source>
</reference>
<keyword evidence="3" id="KW-0489">Methyltransferase</keyword>
<dbReference type="CDD" id="cd02440">
    <property type="entry name" value="AdoMet_MTases"/>
    <property type="match status" value="1"/>
</dbReference>
<dbReference type="OrthoDB" id="9805171at2"/>
<evidence type="ECO:0000313" key="3">
    <source>
        <dbReference type="EMBL" id="TCC47487.1"/>
    </source>
</evidence>
<proteinExistence type="predicted"/>
<dbReference type="RefSeq" id="WP_131515558.1">
    <property type="nucleotide sequence ID" value="NZ_SJKD01000005.1"/>
</dbReference>
<feature type="domain" description="Methyltransferase type 11" evidence="2">
    <location>
        <begin position="67"/>
        <end position="164"/>
    </location>
</feature>
<name>A0A4R0JM90_9ACTN</name>
<dbReference type="PANTHER" id="PTHR44068">
    <property type="entry name" value="ZGC:194242"/>
    <property type="match status" value="1"/>
</dbReference>
<protein>
    <submittedName>
        <fullName evidence="3">Class I SAM-dependent methyltransferase</fullName>
    </submittedName>
</protein>
<dbReference type="InterPro" id="IPR013216">
    <property type="entry name" value="Methyltransf_11"/>
</dbReference>
<dbReference type="Pfam" id="PF08241">
    <property type="entry name" value="Methyltransf_11"/>
    <property type="match status" value="1"/>
</dbReference>
<accession>A0A4R0JM90</accession>
<evidence type="ECO:0000256" key="1">
    <source>
        <dbReference type="ARBA" id="ARBA00022679"/>
    </source>
</evidence>
<dbReference type="GO" id="GO:0008757">
    <property type="term" value="F:S-adenosylmethionine-dependent methyltransferase activity"/>
    <property type="evidence" value="ECO:0007669"/>
    <property type="project" value="InterPro"/>
</dbReference>
<dbReference type="InterPro" id="IPR050447">
    <property type="entry name" value="Erg6_SMT_methyltransf"/>
</dbReference>
<gene>
    <name evidence="3" type="ORF">E0H75_22160</name>
</gene>
<dbReference type="GO" id="GO:0032259">
    <property type="term" value="P:methylation"/>
    <property type="evidence" value="ECO:0007669"/>
    <property type="project" value="UniProtKB-KW"/>
</dbReference>
<evidence type="ECO:0000313" key="4">
    <source>
        <dbReference type="Proteomes" id="UP000293342"/>
    </source>
</evidence>